<proteinExistence type="predicted"/>
<dbReference type="EMBL" id="LQPC01000042">
    <property type="protein sequence ID" value="ORV85331.1"/>
    <property type="molecule type" value="Genomic_DNA"/>
</dbReference>
<dbReference type="Proteomes" id="UP000193622">
    <property type="component" value="Unassembled WGS sequence"/>
</dbReference>
<evidence type="ECO:0000313" key="2">
    <source>
        <dbReference type="Proteomes" id="UP000193622"/>
    </source>
</evidence>
<name>A0A1X1WFJ5_MYCIR</name>
<dbReference type="AlphaFoldDB" id="A0A1X1WFJ5"/>
<accession>A0A1X1WFJ5</accession>
<comment type="caution">
    <text evidence="1">The sequence shown here is derived from an EMBL/GenBank/DDBJ whole genome shotgun (WGS) entry which is preliminary data.</text>
</comment>
<organism evidence="1 2">
    <name type="scientific">Mycolicibacterium iranicum</name>
    <name type="common">Mycobacterium iranicum</name>
    <dbReference type="NCBI Taxonomy" id="912594"/>
    <lineage>
        <taxon>Bacteria</taxon>
        <taxon>Bacillati</taxon>
        <taxon>Actinomycetota</taxon>
        <taxon>Actinomycetes</taxon>
        <taxon>Mycobacteriales</taxon>
        <taxon>Mycobacteriaceae</taxon>
        <taxon>Mycolicibacterium</taxon>
    </lineage>
</organism>
<sequence length="62" mass="7004">MLLASAIAWAGVKERPAKLMVSRSRWIAGMASAGRHAAQYPVTDRVVARHLRQWRDFGRLVM</sequence>
<evidence type="ECO:0000313" key="1">
    <source>
        <dbReference type="EMBL" id="ORV85331.1"/>
    </source>
</evidence>
<reference evidence="1 2" key="1">
    <citation type="submission" date="2016-01" db="EMBL/GenBank/DDBJ databases">
        <title>The new phylogeny of the genus Mycobacterium.</title>
        <authorList>
            <person name="Tarcisio F."/>
            <person name="Conor M."/>
            <person name="Antonella G."/>
            <person name="Elisabetta G."/>
            <person name="Giulia F.S."/>
            <person name="Sara T."/>
            <person name="Anna F."/>
            <person name="Clotilde B."/>
            <person name="Roberto B."/>
            <person name="Veronica D.S."/>
            <person name="Fabio R."/>
            <person name="Monica P."/>
            <person name="Olivier J."/>
            <person name="Enrico T."/>
            <person name="Nicola S."/>
        </authorList>
    </citation>
    <scope>NUCLEOTIDE SEQUENCE [LARGE SCALE GENOMIC DNA]</scope>
    <source>
        <strain evidence="1 2">DSM 45541</strain>
    </source>
</reference>
<protein>
    <submittedName>
        <fullName evidence="1">Uncharacterized protein</fullName>
    </submittedName>
</protein>
<gene>
    <name evidence="1" type="ORF">AWC12_20670</name>
</gene>